<dbReference type="AlphaFoldDB" id="A0A6A6EBK9"/>
<protein>
    <submittedName>
        <fullName evidence="3">Uncharacterized protein</fullName>
    </submittedName>
</protein>
<organism evidence="3 4">
    <name type="scientific">Zopfia rhizophila CBS 207.26</name>
    <dbReference type="NCBI Taxonomy" id="1314779"/>
    <lineage>
        <taxon>Eukaryota</taxon>
        <taxon>Fungi</taxon>
        <taxon>Dikarya</taxon>
        <taxon>Ascomycota</taxon>
        <taxon>Pezizomycotina</taxon>
        <taxon>Dothideomycetes</taxon>
        <taxon>Dothideomycetes incertae sedis</taxon>
        <taxon>Zopfiaceae</taxon>
        <taxon>Zopfia</taxon>
    </lineage>
</organism>
<reference evidence="3" key="1">
    <citation type="journal article" date="2020" name="Stud. Mycol.">
        <title>101 Dothideomycetes genomes: a test case for predicting lifestyles and emergence of pathogens.</title>
        <authorList>
            <person name="Haridas S."/>
            <person name="Albert R."/>
            <person name="Binder M."/>
            <person name="Bloem J."/>
            <person name="Labutti K."/>
            <person name="Salamov A."/>
            <person name="Andreopoulos B."/>
            <person name="Baker S."/>
            <person name="Barry K."/>
            <person name="Bills G."/>
            <person name="Bluhm B."/>
            <person name="Cannon C."/>
            <person name="Castanera R."/>
            <person name="Culley D."/>
            <person name="Daum C."/>
            <person name="Ezra D."/>
            <person name="Gonzalez J."/>
            <person name="Henrissat B."/>
            <person name="Kuo A."/>
            <person name="Liang C."/>
            <person name="Lipzen A."/>
            <person name="Lutzoni F."/>
            <person name="Magnuson J."/>
            <person name="Mondo S."/>
            <person name="Nolan M."/>
            <person name="Ohm R."/>
            <person name="Pangilinan J."/>
            <person name="Park H.-J."/>
            <person name="Ramirez L."/>
            <person name="Alfaro M."/>
            <person name="Sun H."/>
            <person name="Tritt A."/>
            <person name="Yoshinaga Y."/>
            <person name="Zwiers L.-H."/>
            <person name="Turgeon B."/>
            <person name="Goodwin S."/>
            <person name="Spatafora J."/>
            <person name="Crous P."/>
            <person name="Grigoriev I."/>
        </authorList>
    </citation>
    <scope>NUCLEOTIDE SEQUENCE</scope>
    <source>
        <strain evidence="3">CBS 207.26</strain>
    </source>
</reference>
<sequence>MRDIVRLILLTAFAPSYAKMMTYDWDSLERRLHRLTRIVQLAKKAEAKLISRRQAGDARNTYRAEADSEPDPDFEFEHLIDPDEIDPDKIDPKGLRGFLQYIMNAVKSIQDTVEQLDSNNGGVSEAEQDSASDSASEGQAEQDEGQAEQDEGQAEQDEGQAEQDEGQAEQDEGQAEQDEGQAEQDEGQAEQDEGQAEQDEGQAEQHSDDPNHGDSSVTEELLPGAGGMTGSSAHPSCVAPNARTTP</sequence>
<feature type="compositionally biased region" description="Low complexity" evidence="1">
    <location>
        <begin position="129"/>
        <end position="139"/>
    </location>
</feature>
<keyword evidence="4" id="KW-1185">Reference proteome</keyword>
<feature type="chain" id="PRO_5025517862" evidence="2">
    <location>
        <begin position="19"/>
        <end position="246"/>
    </location>
</feature>
<keyword evidence="2" id="KW-0732">Signal</keyword>
<gene>
    <name evidence="3" type="ORF">K469DRAFT_686387</name>
</gene>
<evidence type="ECO:0000313" key="4">
    <source>
        <dbReference type="Proteomes" id="UP000800200"/>
    </source>
</evidence>
<feature type="region of interest" description="Disordered" evidence="1">
    <location>
        <begin position="54"/>
        <end position="74"/>
    </location>
</feature>
<feature type="region of interest" description="Disordered" evidence="1">
    <location>
        <begin position="117"/>
        <end position="246"/>
    </location>
</feature>
<feature type="compositionally biased region" description="Basic and acidic residues" evidence="1">
    <location>
        <begin position="54"/>
        <end position="66"/>
    </location>
</feature>
<feature type="compositionally biased region" description="Acidic residues" evidence="1">
    <location>
        <begin position="140"/>
        <end position="202"/>
    </location>
</feature>
<accession>A0A6A6EBK9</accession>
<name>A0A6A6EBK9_9PEZI</name>
<proteinExistence type="predicted"/>
<evidence type="ECO:0000313" key="3">
    <source>
        <dbReference type="EMBL" id="KAF2187216.1"/>
    </source>
</evidence>
<feature type="compositionally biased region" description="Basic and acidic residues" evidence="1">
    <location>
        <begin position="203"/>
        <end position="212"/>
    </location>
</feature>
<evidence type="ECO:0000256" key="2">
    <source>
        <dbReference type="SAM" id="SignalP"/>
    </source>
</evidence>
<feature type="signal peptide" evidence="2">
    <location>
        <begin position="1"/>
        <end position="18"/>
    </location>
</feature>
<evidence type="ECO:0000256" key="1">
    <source>
        <dbReference type="SAM" id="MobiDB-lite"/>
    </source>
</evidence>
<dbReference type="Proteomes" id="UP000800200">
    <property type="component" value="Unassembled WGS sequence"/>
</dbReference>
<dbReference type="EMBL" id="ML994628">
    <property type="protein sequence ID" value="KAF2187216.1"/>
    <property type="molecule type" value="Genomic_DNA"/>
</dbReference>